<comment type="caution">
    <text evidence="2">The sequence shown here is derived from an EMBL/GenBank/DDBJ whole genome shotgun (WGS) entry which is preliminary data.</text>
</comment>
<dbReference type="InterPro" id="IPR013103">
    <property type="entry name" value="RVT_2"/>
</dbReference>
<dbReference type="Pfam" id="PF07727">
    <property type="entry name" value="RVT_2"/>
    <property type="match status" value="1"/>
</dbReference>
<dbReference type="Proteomes" id="UP001151760">
    <property type="component" value="Unassembled WGS sequence"/>
</dbReference>
<reference evidence="2" key="2">
    <citation type="submission" date="2022-01" db="EMBL/GenBank/DDBJ databases">
        <authorList>
            <person name="Yamashiro T."/>
            <person name="Shiraishi A."/>
            <person name="Satake H."/>
            <person name="Nakayama K."/>
        </authorList>
    </citation>
    <scope>NUCLEOTIDE SEQUENCE</scope>
</reference>
<keyword evidence="2" id="KW-0695">RNA-directed DNA polymerase</keyword>
<dbReference type="PANTHER" id="PTHR11439:SF508">
    <property type="entry name" value="RNA-DIRECTED DNA POLYMERASE"/>
    <property type="match status" value="1"/>
</dbReference>
<protein>
    <submittedName>
        <fullName evidence="2">RNA-directed DNA polymerase</fullName>
    </submittedName>
</protein>
<gene>
    <name evidence="2" type="ORF">Tco_1066890</name>
</gene>
<evidence type="ECO:0000313" key="2">
    <source>
        <dbReference type="EMBL" id="GJT85173.1"/>
    </source>
</evidence>
<sequence>MVTVRCLISIVVQNGWTLYQLDVNNAFLYGDLVEDVYMTLPPGYFSKNETQVCKLVKSLYGLKQAPRKWNEKLTWALLEIGFIQSKCDYSLYVKSVDDIFIAVLVYVDDIVLTGNNFNEVEKLKDHLKSKFMIKDLGVLKYFLGIEILPTDFGLCLSQRKYCLELLHEFGLLGAKPMNTPIEQKVSIAFESSSKDPLLDNITEYQKLVGKLIYLTLTRPDISYDVHCLSQYMHAPLLSHFKLAFRVLRYLKLYPGKGIGIFKGNSPLVLSAWSDANWAKCAATRKSVTEFYVFLGGSLVSWKSKKQTTVAKSSAEAEYRAMTAMACEIMWLHNLLQELNVRPAIPINMLFR</sequence>
<dbReference type="InterPro" id="IPR043502">
    <property type="entry name" value="DNA/RNA_pol_sf"/>
</dbReference>
<organism evidence="2 3">
    <name type="scientific">Tanacetum coccineum</name>
    <dbReference type="NCBI Taxonomy" id="301880"/>
    <lineage>
        <taxon>Eukaryota</taxon>
        <taxon>Viridiplantae</taxon>
        <taxon>Streptophyta</taxon>
        <taxon>Embryophyta</taxon>
        <taxon>Tracheophyta</taxon>
        <taxon>Spermatophyta</taxon>
        <taxon>Magnoliopsida</taxon>
        <taxon>eudicotyledons</taxon>
        <taxon>Gunneridae</taxon>
        <taxon>Pentapetalae</taxon>
        <taxon>asterids</taxon>
        <taxon>campanulids</taxon>
        <taxon>Asterales</taxon>
        <taxon>Asteraceae</taxon>
        <taxon>Asteroideae</taxon>
        <taxon>Anthemideae</taxon>
        <taxon>Anthemidinae</taxon>
        <taxon>Tanacetum</taxon>
    </lineage>
</organism>
<dbReference type="CDD" id="cd09272">
    <property type="entry name" value="RNase_HI_RT_Ty1"/>
    <property type="match status" value="1"/>
</dbReference>
<evidence type="ECO:0000313" key="3">
    <source>
        <dbReference type="Proteomes" id="UP001151760"/>
    </source>
</evidence>
<keyword evidence="3" id="KW-1185">Reference proteome</keyword>
<reference evidence="2" key="1">
    <citation type="journal article" date="2022" name="Int. J. Mol. Sci.">
        <title>Draft Genome of Tanacetum Coccineum: Genomic Comparison of Closely Related Tanacetum-Family Plants.</title>
        <authorList>
            <person name="Yamashiro T."/>
            <person name="Shiraishi A."/>
            <person name="Nakayama K."/>
            <person name="Satake H."/>
        </authorList>
    </citation>
    <scope>NUCLEOTIDE SEQUENCE</scope>
</reference>
<keyword evidence="2" id="KW-0548">Nucleotidyltransferase</keyword>
<dbReference type="PANTHER" id="PTHR11439">
    <property type="entry name" value="GAG-POL-RELATED RETROTRANSPOSON"/>
    <property type="match status" value="1"/>
</dbReference>
<feature type="domain" description="Reverse transcriptase Ty1/copia-type" evidence="1">
    <location>
        <begin position="3"/>
        <end position="182"/>
    </location>
</feature>
<dbReference type="EMBL" id="BQNB010019424">
    <property type="protein sequence ID" value="GJT85173.1"/>
    <property type="molecule type" value="Genomic_DNA"/>
</dbReference>
<evidence type="ECO:0000259" key="1">
    <source>
        <dbReference type="Pfam" id="PF07727"/>
    </source>
</evidence>
<name>A0ABQ5HB97_9ASTR</name>
<dbReference type="GO" id="GO:0003964">
    <property type="term" value="F:RNA-directed DNA polymerase activity"/>
    <property type="evidence" value="ECO:0007669"/>
    <property type="project" value="UniProtKB-KW"/>
</dbReference>
<proteinExistence type="predicted"/>
<dbReference type="SUPFAM" id="SSF56672">
    <property type="entry name" value="DNA/RNA polymerases"/>
    <property type="match status" value="1"/>
</dbReference>
<accession>A0ABQ5HB97</accession>
<keyword evidence="2" id="KW-0808">Transferase</keyword>